<dbReference type="Pfam" id="PF07045">
    <property type="entry name" value="DUF1330"/>
    <property type="match status" value="1"/>
</dbReference>
<dbReference type="InterPro" id="IPR011008">
    <property type="entry name" value="Dimeric_a/b-barrel"/>
</dbReference>
<dbReference type="EMBL" id="CP019236">
    <property type="protein sequence ID" value="APW37365.1"/>
    <property type="molecule type" value="Genomic_DNA"/>
</dbReference>
<accession>A0A1P8JUF9</accession>
<dbReference type="RefSeq" id="WP_076198814.1">
    <property type="nucleotide sequence ID" value="NZ_CP019236.1"/>
</dbReference>
<gene>
    <name evidence="2" type="ORF">RD110_09320</name>
</gene>
<evidence type="ECO:0000259" key="1">
    <source>
        <dbReference type="Pfam" id="PF07045"/>
    </source>
</evidence>
<dbReference type="Proteomes" id="UP000186609">
    <property type="component" value="Chromosome"/>
</dbReference>
<dbReference type="PANTHER" id="PTHR41521">
    <property type="match status" value="1"/>
</dbReference>
<protein>
    <recommendedName>
        <fullName evidence="1">DUF1330 domain-containing protein</fullName>
    </recommendedName>
</protein>
<dbReference type="OrthoDB" id="121598at2"/>
<evidence type="ECO:0000313" key="2">
    <source>
        <dbReference type="EMBL" id="APW37365.1"/>
    </source>
</evidence>
<dbReference type="InterPro" id="IPR010753">
    <property type="entry name" value="DUF1330"/>
</dbReference>
<sequence>MSKAYWVTTYRAVKDSEKVAAYAKLAGPALTAAGGRFIARGAPSTVYELGMMERTVVLEFETVEQAVAAHDSPAYQAALAALGDGADRDIRIVAGT</sequence>
<proteinExistence type="predicted"/>
<dbReference type="KEGG" id="rhy:RD110_09320"/>
<feature type="domain" description="DUF1330" evidence="1">
    <location>
        <begin position="3"/>
        <end position="95"/>
    </location>
</feature>
<dbReference type="PANTHER" id="PTHR41521:SF4">
    <property type="entry name" value="BLR0684 PROTEIN"/>
    <property type="match status" value="1"/>
</dbReference>
<name>A0A1P8JUF9_9BURK</name>
<dbReference type="Gene3D" id="3.30.70.100">
    <property type="match status" value="1"/>
</dbReference>
<evidence type="ECO:0000313" key="3">
    <source>
        <dbReference type="Proteomes" id="UP000186609"/>
    </source>
</evidence>
<keyword evidence="3" id="KW-1185">Reference proteome</keyword>
<dbReference type="STRING" id="1842727.RD110_09320"/>
<reference evidence="2 3" key="1">
    <citation type="submission" date="2017-01" db="EMBL/GenBank/DDBJ databases">
        <authorList>
            <person name="Mah S.A."/>
            <person name="Swanson W.J."/>
            <person name="Moy G.W."/>
            <person name="Vacquier V.D."/>
        </authorList>
    </citation>
    <scope>NUCLEOTIDE SEQUENCE [LARGE SCALE GENOMIC DNA]</scope>
    <source>
        <strain evidence="2 3">DCY110</strain>
    </source>
</reference>
<dbReference type="AlphaFoldDB" id="A0A1P8JUF9"/>
<dbReference type="SUPFAM" id="SSF54909">
    <property type="entry name" value="Dimeric alpha+beta barrel"/>
    <property type="match status" value="1"/>
</dbReference>
<organism evidence="2 3">
    <name type="scientific">Rhodoferax koreensis</name>
    <dbReference type="NCBI Taxonomy" id="1842727"/>
    <lineage>
        <taxon>Bacteria</taxon>
        <taxon>Pseudomonadati</taxon>
        <taxon>Pseudomonadota</taxon>
        <taxon>Betaproteobacteria</taxon>
        <taxon>Burkholderiales</taxon>
        <taxon>Comamonadaceae</taxon>
        <taxon>Rhodoferax</taxon>
    </lineage>
</organism>